<dbReference type="SUPFAM" id="SSF49344">
    <property type="entry name" value="CBD9-like"/>
    <property type="match status" value="1"/>
</dbReference>
<dbReference type="PANTHER" id="PTHR47797">
    <property type="entry name" value="DEHYDROGENASE, PUTATIVE (AFU_ORTHOLOGUE AFUA_8G05805)-RELATED"/>
    <property type="match status" value="1"/>
</dbReference>
<dbReference type="AlphaFoldDB" id="A0AAD5UID4"/>
<feature type="domain" description="DOMON" evidence="9">
    <location>
        <begin position="16"/>
        <end position="136"/>
    </location>
</feature>
<evidence type="ECO:0000313" key="10">
    <source>
        <dbReference type="EMBL" id="KAJ3258967.1"/>
    </source>
</evidence>
<dbReference type="Gene3D" id="2.60.40.1210">
    <property type="entry name" value="Cellobiose dehydrogenase, cytochrome domain"/>
    <property type="match status" value="1"/>
</dbReference>
<evidence type="ECO:0000259" key="9">
    <source>
        <dbReference type="PROSITE" id="PS50836"/>
    </source>
</evidence>
<sequence>MIPLIIFRLVSAVTYTPVSNGFSITASPSTGGQTCFTVHSAESGWAAIGVGSGSMSGADIYLGWKSSQGAISVGNFEGSGHVQPSANSVQNAQQVTLLETSPSWAKLSFSFCRPTAISSNGKSITPDQSYIYASCPDQPSGSSPSNLRFSQHAGTYGSFAIDFTSTANTTVVGSTNNPFLFPSGSFSYQQIVALHGILMFIAWSVSPFIGIFIARYTKDLLGHNWYRLHVFFMGVGCGLFSTFILPTSASSIMFLANARWSPERTFIPWWDTLHWWFGRSLFLLGLVNVYLGLSLYDDNYVLATWVTPVYWVVVVLGIGLLVFGQVTIGQVHHLKKQQEEQKNLIAL</sequence>
<keyword evidence="6 7" id="KW-0472">Membrane</keyword>
<proteinExistence type="predicted"/>
<feature type="transmembrane region" description="Helical" evidence="7">
    <location>
        <begin position="191"/>
        <end position="216"/>
    </location>
</feature>
<dbReference type="InterPro" id="IPR005018">
    <property type="entry name" value="DOMON_domain"/>
</dbReference>
<accession>A0AAD5UID4</accession>
<dbReference type="InterPro" id="IPR006593">
    <property type="entry name" value="Cyt_b561/ferric_Rdtase_TM"/>
</dbReference>
<dbReference type="PANTHER" id="PTHR47797:SF3">
    <property type="entry name" value="CYTOCHROME B561 DOMAIN-CONTAINING PROTEIN"/>
    <property type="match status" value="1"/>
</dbReference>
<dbReference type="EMBL" id="JADGKB010000022">
    <property type="protein sequence ID" value="KAJ3258967.1"/>
    <property type="molecule type" value="Genomic_DNA"/>
</dbReference>
<evidence type="ECO:0000256" key="7">
    <source>
        <dbReference type="SAM" id="Phobius"/>
    </source>
</evidence>
<evidence type="ECO:0000256" key="3">
    <source>
        <dbReference type="ARBA" id="ARBA00022692"/>
    </source>
</evidence>
<feature type="chain" id="PRO_5041920586" description="DOMON domain-containing protein" evidence="8">
    <location>
        <begin position="22"/>
        <end position="347"/>
    </location>
</feature>
<gene>
    <name evidence="10" type="ORF">HK103_003108</name>
</gene>
<feature type="transmembrane region" description="Helical" evidence="7">
    <location>
        <begin position="308"/>
        <end position="328"/>
    </location>
</feature>
<keyword evidence="4" id="KW-0249">Electron transport</keyword>
<feature type="signal peptide" evidence="8">
    <location>
        <begin position="1"/>
        <end position="21"/>
    </location>
</feature>
<dbReference type="Pfam" id="PF03351">
    <property type="entry name" value="DOMON"/>
    <property type="match status" value="1"/>
</dbReference>
<protein>
    <recommendedName>
        <fullName evidence="9">DOMON domain-containing protein</fullName>
    </recommendedName>
</protein>
<dbReference type="PROSITE" id="PS50836">
    <property type="entry name" value="DOMON"/>
    <property type="match status" value="1"/>
</dbReference>
<evidence type="ECO:0000256" key="8">
    <source>
        <dbReference type="SAM" id="SignalP"/>
    </source>
</evidence>
<evidence type="ECO:0000256" key="6">
    <source>
        <dbReference type="ARBA" id="ARBA00023136"/>
    </source>
</evidence>
<evidence type="ECO:0000256" key="5">
    <source>
        <dbReference type="ARBA" id="ARBA00022989"/>
    </source>
</evidence>
<dbReference type="SMART" id="SM00665">
    <property type="entry name" value="B561"/>
    <property type="match status" value="1"/>
</dbReference>
<keyword evidence="8" id="KW-0732">Signal</keyword>
<organism evidence="10 11">
    <name type="scientific">Boothiomyces macroporosus</name>
    <dbReference type="NCBI Taxonomy" id="261099"/>
    <lineage>
        <taxon>Eukaryota</taxon>
        <taxon>Fungi</taxon>
        <taxon>Fungi incertae sedis</taxon>
        <taxon>Chytridiomycota</taxon>
        <taxon>Chytridiomycota incertae sedis</taxon>
        <taxon>Chytridiomycetes</taxon>
        <taxon>Rhizophydiales</taxon>
        <taxon>Terramycetaceae</taxon>
        <taxon>Boothiomyces</taxon>
    </lineage>
</organism>
<evidence type="ECO:0000256" key="1">
    <source>
        <dbReference type="ARBA" id="ARBA00004370"/>
    </source>
</evidence>
<evidence type="ECO:0000313" key="11">
    <source>
        <dbReference type="Proteomes" id="UP001210925"/>
    </source>
</evidence>
<keyword evidence="3 7" id="KW-0812">Transmembrane</keyword>
<keyword evidence="2" id="KW-0813">Transport</keyword>
<evidence type="ECO:0000256" key="2">
    <source>
        <dbReference type="ARBA" id="ARBA00022448"/>
    </source>
</evidence>
<comment type="subcellular location">
    <subcellularLocation>
        <location evidence="1">Membrane</location>
    </subcellularLocation>
</comment>
<feature type="transmembrane region" description="Helical" evidence="7">
    <location>
        <begin position="276"/>
        <end position="296"/>
    </location>
</feature>
<dbReference type="CDD" id="cd08760">
    <property type="entry name" value="Cyt_b561_FRRS1_like"/>
    <property type="match status" value="1"/>
</dbReference>
<keyword evidence="11" id="KW-1185">Reference proteome</keyword>
<dbReference type="Gene3D" id="1.20.120.1770">
    <property type="match status" value="1"/>
</dbReference>
<reference evidence="10" key="1">
    <citation type="submission" date="2020-05" db="EMBL/GenBank/DDBJ databases">
        <title>Phylogenomic resolution of chytrid fungi.</title>
        <authorList>
            <person name="Stajich J.E."/>
            <person name="Amses K."/>
            <person name="Simmons R."/>
            <person name="Seto K."/>
            <person name="Myers J."/>
            <person name="Bonds A."/>
            <person name="Quandt C.A."/>
            <person name="Barry K."/>
            <person name="Liu P."/>
            <person name="Grigoriev I."/>
            <person name="Longcore J.E."/>
            <person name="James T.Y."/>
        </authorList>
    </citation>
    <scope>NUCLEOTIDE SEQUENCE</scope>
    <source>
        <strain evidence="10">PLAUS21</strain>
    </source>
</reference>
<keyword evidence="5 7" id="KW-1133">Transmembrane helix</keyword>
<dbReference type="GO" id="GO:0016020">
    <property type="term" value="C:membrane"/>
    <property type="evidence" value="ECO:0007669"/>
    <property type="project" value="UniProtKB-SubCell"/>
</dbReference>
<feature type="transmembrane region" description="Helical" evidence="7">
    <location>
        <begin position="228"/>
        <end position="255"/>
    </location>
</feature>
<evidence type="ECO:0000256" key="4">
    <source>
        <dbReference type="ARBA" id="ARBA00022982"/>
    </source>
</evidence>
<name>A0AAD5UID4_9FUNG</name>
<dbReference type="Proteomes" id="UP001210925">
    <property type="component" value="Unassembled WGS sequence"/>
</dbReference>
<comment type="caution">
    <text evidence="10">The sequence shown here is derived from an EMBL/GenBank/DDBJ whole genome shotgun (WGS) entry which is preliminary data.</text>
</comment>